<dbReference type="InterPro" id="IPR043129">
    <property type="entry name" value="ATPase_NBD"/>
</dbReference>
<organism evidence="5 6">
    <name type="scientific">Pseudohalioglobus sediminis</name>
    <dbReference type="NCBI Taxonomy" id="2606449"/>
    <lineage>
        <taxon>Bacteria</taxon>
        <taxon>Pseudomonadati</taxon>
        <taxon>Pseudomonadota</taxon>
        <taxon>Gammaproteobacteria</taxon>
        <taxon>Cellvibrionales</taxon>
        <taxon>Halieaceae</taxon>
        <taxon>Pseudohalioglobus</taxon>
    </lineage>
</organism>
<keyword evidence="5" id="KW-0808">Transferase</keyword>
<dbReference type="NCBIfam" id="TIGR03725">
    <property type="entry name" value="T6A_YeaZ"/>
    <property type="match status" value="1"/>
</dbReference>
<name>A0A5B0X261_9GAMM</name>
<proteinExistence type="inferred from homology"/>
<keyword evidence="6" id="KW-1185">Reference proteome</keyword>
<dbReference type="GO" id="GO:0005829">
    <property type="term" value="C:cytosol"/>
    <property type="evidence" value="ECO:0007669"/>
    <property type="project" value="TreeGrafter"/>
</dbReference>
<dbReference type="AlphaFoldDB" id="A0A5B0X261"/>
<dbReference type="SUPFAM" id="SSF53067">
    <property type="entry name" value="Actin-like ATPase domain"/>
    <property type="match status" value="2"/>
</dbReference>
<dbReference type="PANTHER" id="PTHR11735:SF11">
    <property type="entry name" value="TRNA THREONYLCARBAMOYLADENOSINE BIOSYNTHESIS PROTEIN TSAB"/>
    <property type="match status" value="1"/>
</dbReference>
<dbReference type="PANTHER" id="PTHR11735">
    <property type="entry name" value="TRNA N6-ADENOSINE THREONYLCARBAMOYLTRANSFERASE"/>
    <property type="match status" value="1"/>
</dbReference>
<evidence type="ECO:0000313" key="6">
    <source>
        <dbReference type="Proteomes" id="UP000323708"/>
    </source>
</evidence>
<dbReference type="GO" id="GO:0016740">
    <property type="term" value="F:transferase activity"/>
    <property type="evidence" value="ECO:0007669"/>
    <property type="project" value="UniProtKB-KW"/>
</dbReference>
<comment type="similarity">
    <text evidence="1">Belongs to the KAE1 / TsaD family. TsaB subfamily.</text>
</comment>
<evidence type="ECO:0000256" key="2">
    <source>
        <dbReference type="ARBA" id="ARBA00019012"/>
    </source>
</evidence>
<dbReference type="Gene3D" id="3.30.420.40">
    <property type="match status" value="2"/>
</dbReference>
<reference evidence="5 6" key="1">
    <citation type="submission" date="2019-09" db="EMBL/GenBank/DDBJ databases">
        <authorList>
            <person name="Chen X.-Y."/>
        </authorList>
    </citation>
    <scope>NUCLEOTIDE SEQUENCE [LARGE SCALE GENOMIC DNA]</scope>
    <source>
        <strain evidence="5 6">NY5</strain>
    </source>
</reference>
<protein>
    <recommendedName>
        <fullName evidence="2">tRNA threonylcarbamoyladenosine biosynthesis protein TsaB</fullName>
    </recommendedName>
    <alternativeName>
        <fullName evidence="3">t(6)A37 threonylcarbamoyladenosine biosynthesis protein TsaB</fullName>
    </alternativeName>
</protein>
<dbReference type="EMBL" id="VTUX01000002">
    <property type="protein sequence ID" value="KAA1193336.1"/>
    <property type="molecule type" value="Genomic_DNA"/>
</dbReference>
<dbReference type="CDD" id="cd24032">
    <property type="entry name" value="ASKHA_NBD_TsaB"/>
    <property type="match status" value="1"/>
</dbReference>
<evidence type="ECO:0000259" key="4">
    <source>
        <dbReference type="Pfam" id="PF00814"/>
    </source>
</evidence>
<accession>A0A5B0X261</accession>
<evidence type="ECO:0000313" key="5">
    <source>
        <dbReference type="EMBL" id="KAA1193336.1"/>
    </source>
</evidence>
<dbReference type="InterPro" id="IPR000905">
    <property type="entry name" value="Gcp-like_dom"/>
</dbReference>
<evidence type="ECO:0000256" key="1">
    <source>
        <dbReference type="ARBA" id="ARBA00010493"/>
    </source>
</evidence>
<dbReference type="InterPro" id="IPR022496">
    <property type="entry name" value="T6A_TsaB"/>
</dbReference>
<feature type="domain" description="Gcp-like" evidence="4">
    <location>
        <begin position="29"/>
        <end position="134"/>
    </location>
</feature>
<gene>
    <name evidence="5" type="primary">tsaB</name>
    <name evidence="5" type="ORF">F0M18_05710</name>
</gene>
<dbReference type="RefSeq" id="WP_149610443.1">
    <property type="nucleotide sequence ID" value="NZ_VTUX01000002.1"/>
</dbReference>
<dbReference type="Proteomes" id="UP000323708">
    <property type="component" value="Unassembled WGS sequence"/>
</dbReference>
<dbReference type="GO" id="GO:0002949">
    <property type="term" value="P:tRNA threonylcarbamoyladenosine modification"/>
    <property type="evidence" value="ECO:0007669"/>
    <property type="project" value="InterPro"/>
</dbReference>
<comment type="caution">
    <text evidence="5">The sequence shown here is derived from an EMBL/GenBank/DDBJ whole genome shotgun (WGS) entry which is preliminary data.</text>
</comment>
<dbReference type="Pfam" id="PF00814">
    <property type="entry name" value="TsaD"/>
    <property type="match status" value="1"/>
</dbReference>
<sequence length="236" mass="25176">MKTILAIETATEACSLALARGDVVEQRHEITPRQHSQRLLAMLEELLPGGGLQRHGVDAIAYGAGPGSFTGLRIASSAVQGLAYSAALPAIPVSTLAAQAQTALRLGLAAPGQFVFSAIDARINEIYYAWYQFEKGLAVPLTQALACSPKQVTLPDAIVAAVGIGSGCRFLEHMPANVRQALGVVAPDLLPEARDLVPLARHSAARGETQLARDVQPVYVRDEINWKKIPEQGKRK</sequence>
<evidence type="ECO:0000256" key="3">
    <source>
        <dbReference type="ARBA" id="ARBA00032446"/>
    </source>
</evidence>